<reference evidence="10 11" key="1">
    <citation type="submission" date="2018-01" db="EMBL/GenBank/DDBJ databases">
        <title>The whole genome sequencing and assembly of Halobacillus litoralis ERB031 strain.</title>
        <authorList>
            <person name="Lee S.-J."/>
            <person name="Park M.-K."/>
            <person name="Kim J.-Y."/>
            <person name="Lee Y.-J."/>
            <person name="Yi H."/>
            <person name="Bahn Y.-S."/>
            <person name="Kim J.F."/>
            <person name="Lee D.-W."/>
        </authorList>
    </citation>
    <scope>NUCLEOTIDE SEQUENCE [LARGE SCALE GENOMIC DNA]</scope>
    <source>
        <strain evidence="10 11">ERB 031</strain>
    </source>
</reference>
<evidence type="ECO:0000256" key="5">
    <source>
        <dbReference type="ARBA" id="ARBA00049269"/>
    </source>
</evidence>
<evidence type="ECO:0000256" key="7">
    <source>
        <dbReference type="RuleBase" id="RU003954"/>
    </source>
</evidence>
<dbReference type="SUPFAM" id="SSF48557">
    <property type="entry name" value="L-aspartase-like"/>
    <property type="match status" value="1"/>
</dbReference>
<dbReference type="Gene3D" id="1.10.275.10">
    <property type="entry name" value="Fumarase/aspartase (N-terminal domain)"/>
    <property type="match status" value="1"/>
</dbReference>
<dbReference type="Gene3D" id="1.20.200.10">
    <property type="entry name" value="Fumarase/aspartase (Central domain)"/>
    <property type="match status" value="1"/>
</dbReference>
<dbReference type="HAMAP" id="MF_00229">
    <property type="entry name" value="His_ammonia_lyase"/>
    <property type="match status" value="1"/>
</dbReference>
<dbReference type="UniPathway" id="UPA00379">
    <property type="reaction ID" value="UER00549"/>
</dbReference>
<dbReference type="PROSITE" id="PS00488">
    <property type="entry name" value="PAL_HISTIDASE"/>
    <property type="match status" value="1"/>
</dbReference>
<evidence type="ECO:0000256" key="6">
    <source>
        <dbReference type="HAMAP-Rule" id="MF_00229"/>
    </source>
</evidence>
<comment type="pathway">
    <text evidence="1 6 8">Amino-acid degradation; L-histidine degradation into L-glutamate; N-formimidoyl-L-glutamate from L-histidine: step 1/3.</text>
</comment>
<keyword evidence="6" id="KW-0963">Cytoplasm</keyword>
<accession>A0A410MF78</accession>
<dbReference type="NCBIfam" id="NF006871">
    <property type="entry name" value="PRK09367.1"/>
    <property type="match status" value="1"/>
</dbReference>
<evidence type="ECO:0000256" key="1">
    <source>
        <dbReference type="ARBA" id="ARBA00005113"/>
    </source>
</evidence>
<dbReference type="EC" id="4.3.1.3" evidence="2 6"/>
<dbReference type="InterPro" id="IPR024083">
    <property type="entry name" value="Fumarase/histidase_N"/>
</dbReference>
<dbReference type="InterPro" id="IPR008948">
    <property type="entry name" value="L-Aspartase-like"/>
</dbReference>
<dbReference type="RefSeq" id="WP_128525635.1">
    <property type="nucleotide sequence ID" value="NZ_CP026118.1"/>
</dbReference>
<evidence type="ECO:0000256" key="3">
    <source>
        <dbReference type="ARBA" id="ARBA00022808"/>
    </source>
</evidence>
<evidence type="ECO:0000256" key="4">
    <source>
        <dbReference type="ARBA" id="ARBA00023239"/>
    </source>
</evidence>
<feature type="cross-link" description="5-imidazolinone (Ala-Gly)" evidence="6">
    <location>
        <begin position="141"/>
        <end position="143"/>
    </location>
</feature>
<dbReference type="FunFam" id="1.10.275.10:FF:000005">
    <property type="entry name" value="Histidine ammonia-lyase"/>
    <property type="match status" value="1"/>
</dbReference>
<comment type="subcellular location">
    <subcellularLocation>
        <location evidence="6 9">Cytoplasm</location>
    </subcellularLocation>
</comment>
<keyword evidence="4 6" id="KW-0456">Lyase</keyword>
<dbReference type="Pfam" id="PF00221">
    <property type="entry name" value="Lyase_aromatic"/>
    <property type="match status" value="1"/>
</dbReference>
<dbReference type="CDD" id="cd00332">
    <property type="entry name" value="PAL-HAL"/>
    <property type="match status" value="1"/>
</dbReference>
<evidence type="ECO:0000256" key="9">
    <source>
        <dbReference type="RuleBase" id="RU004480"/>
    </source>
</evidence>
<dbReference type="NCBIfam" id="TIGR01225">
    <property type="entry name" value="hutH"/>
    <property type="match status" value="1"/>
</dbReference>
<protein>
    <recommendedName>
        <fullName evidence="2 6">Histidine ammonia-lyase</fullName>
        <shortName evidence="6">Histidase</shortName>
        <ecNumber evidence="2 6">4.3.1.3</ecNumber>
    </recommendedName>
</protein>
<gene>
    <name evidence="6 10" type="primary">hutH</name>
    <name evidence="10" type="ORF">HLI_14735</name>
</gene>
<dbReference type="OrthoDB" id="9806955at2"/>
<dbReference type="GO" id="GO:0004397">
    <property type="term" value="F:histidine ammonia-lyase activity"/>
    <property type="evidence" value="ECO:0007669"/>
    <property type="project" value="UniProtKB-UniRule"/>
</dbReference>
<proteinExistence type="inferred from homology"/>
<comment type="similarity">
    <text evidence="6 7">Belongs to the PAL/histidase family.</text>
</comment>
<dbReference type="InterPro" id="IPR001106">
    <property type="entry name" value="Aromatic_Lyase"/>
</dbReference>
<dbReference type="GO" id="GO:0019556">
    <property type="term" value="P:L-histidine catabolic process to glutamate and formamide"/>
    <property type="evidence" value="ECO:0007669"/>
    <property type="project" value="UniProtKB-UniPathway"/>
</dbReference>
<dbReference type="PANTHER" id="PTHR10362">
    <property type="entry name" value="HISTIDINE AMMONIA-LYASE"/>
    <property type="match status" value="1"/>
</dbReference>
<evidence type="ECO:0000313" key="11">
    <source>
        <dbReference type="Proteomes" id="UP000287756"/>
    </source>
</evidence>
<dbReference type="GO" id="GO:0005737">
    <property type="term" value="C:cytoplasm"/>
    <property type="evidence" value="ECO:0007669"/>
    <property type="project" value="UniProtKB-SubCell"/>
</dbReference>
<dbReference type="InterPro" id="IPR022313">
    <property type="entry name" value="Phe/His_NH3-lyase_AS"/>
</dbReference>
<dbReference type="KEGG" id="hli:HLI_14735"/>
<evidence type="ECO:0000313" key="10">
    <source>
        <dbReference type="EMBL" id="QAS53358.1"/>
    </source>
</evidence>
<organism evidence="10 11">
    <name type="scientific">Halobacillus litoralis</name>
    <dbReference type="NCBI Taxonomy" id="45668"/>
    <lineage>
        <taxon>Bacteria</taxon>
        <taxon>Bacillati</taxon>
        <taxon>Bacillota</taxon>
        <taxon>Bacilli</taxon>
        <taxon>Bacillales</taxon>
        <taxon>Bacillaceae</taxon>
        <taxon>Halobacillus</taxon>
    </lineage>
</organism>
<comment type="PTM">
    <text evidence="6">Contains an active site 4-methylidene-imidazol-5-one (MIO), which is formed autocatalytically by cyclization and dehydration of residues Ala-Ser-Gly.</text>
</comment>
<feature type="modified residue" description="2,3-didehydroalanine (Ser)" evidence="6">
    <location>
        <position position="142"/>
    </location>
</feature>
<dbReference type="Proteomes" id="UP000287756">
    <property type="component" value="Chromosome"/>
</dbReference>
<evidence type="ECO:0000256" key="2">
    <source>
        <dbReference type="ARBA" id="ARBA00012994"/>
    </source>
</evidence>
<dbReference type="InterPro" id="IPR005921">
    <property type="entry name" value="HutH"/>
</dbReference>
<sequence>MIELTGSDLTIEQMKAICFEQEPVTLSEQSLIDVRASRETVEEIVQKGHTVYGINTGFGKLSDVRVRSEDVNDLQHHLIRSHACGVGEPFPEIVSRAMVVLRLNALMKGLSGVREVVVKRLKDLINLGIHPRIPSQGSLGASGDLAPLAHLALVLMGEGKVFYKGDTYETKEVYEQLSIPPLPLKAKEGLALINGTQAMTAVGVINMIEAKQLALQCDWISAMTLEALEGIRDAFHPSIHEARGYPEQMEVAARIRRLIHGSQLVTYQGEKRVQDAYSLRCIPQVHGATWQTLHYVREKLTIEMNAATDNPLILEDGKVVVSGGNFHGQPIALAMDFLKIAMSELANISERRVERLVNPQLNDFPAFLSVNPGLQSGLMIVQYVAASLVSENKTLAHPASVDSIPSSANQEDHVSMGTIGARHASSVIGNSYKVLAIELICSMQALEFRGVERASPLARQLWEAARTVVPEITEDRVFSTDIENLAAWLKGDFFDWKKWSSVHEGGSSYVDNA</sequence>
<dbReference type="GO" id="GO:0019557">
    <property type="term" value="P:L-histidine catabolic process to glutamate and formate"/>
    <property type="evidence" value="ECO:0007669"/>
    <property type="project" value="UniProtKB-UniPathway"/>
</dbReference>
<comment type="catalytic activity">
    <reaction evidence="5 6 8">
        <text>L-histidine = trans-urocanate + NH4(+)</text>
        <dbReference type="Rhea" id="RHEA:21232"/>
        <dbReference type="ChEBI" id="CHEBI:17771"/>
        <dbReference type="ChEBI" id="CHEBI:28938"/>
        <dbReference type="ChEBI" id="CHEBI:57595"/>
        <dbReference type="EC" id="4.3.1.3"/>
    </reaction>
</comment>
<dbReference type="AlphaFoldDB" id="A0A410MF78"/>
<dbReference type="EMBL" id="CP026118">
    <property type="protein sequence ID" value="QAS53358.1"/>
    <property type="molecule type" value="Genomic_DNA"/>
</dbReference>
<dbReference type="FunFam" id="1.20.200.10:FF:000003">
    <property type="entry name" value="Histidine ammonia-lyase"/>
    <property type="match status" value="1"/>
</dbReference>
<evidence type="ECO:0000256" key="8">
    <source>
        <dbReference type="RuleBase" id="RU004479"/>
    </source>
</evidence>
<keyword evidence="3 6" id="KW-0369">Histidine metabolism</keyword>
<name>A0A410MF78_9BACI</name>